<organism evidence="1">
    <name type="scientific">Gongylonema pulchrum</name>
    <dbReference type="NCBI Taxonomy" id="637853"/>
    <lineage>
        <taxon>Eukaryota</taxon>
        <taxon>Metazoa</taxon>
        <taxon>Ecdysozoa</taxon>
        <taxon>Nematoda</taxon>
        <taxon>Chromadorea</taxon>
        <taxon>Rhabditida</taxon>
        <taxon>Spirurina</taxon>
        <taxon>Spiruromorpha</taxon>
        <taxon>Spiruroidea</taxon>
        <taxon>Gongylonematidae</taxon>
        <taxon>Gongylonema</taxon>
    </lineage>
</organism>
<protein>
    <submittedName>
        <fullName evidence="1">Component of oligomeric Golgi complex 6</fullName>
    </submittedName>
</protein>
<accession>A0A183EZ37</accession>
<sequence>LLLKLGVQSSAVYSDFLASCRRNLNDQLSTIQSQKQEAVDVLEFVDNCCSAFLADLSLVTALSQRFFPNQARSVEEVNSTSVIETPYQGSLNTSTLNFCLCLRE</sequence>
<reference evidence="1" key="1">
    <citation type="submission" date="2016-06" db="UniProtKB">
        <authorList>
            <consortium name="WormBaseParasite"/>
        </authorList>
    </citation>
    <scope>IDENTIFICATION</scope>
</reference>
<dbReference type="WBParaSite" id="GPUH_0002625801-mRNA-1">
    <property type="protein sequence ID" value="GPUH_0002625801-mRNA-1"/>
    <property type="gene ID" value="GPUH_0002625801"/>
</dbReference>
<name>A0A183EZ37_9BILA</name>
<evidence type="ECO:0000313" key="1">
    <source>
        <dbReference type="WBParaSite" id="GPUH_0002625801-mRNA-1"/>
    </source>
</evidence>
<dbReference type="AlphaFoldDB" id="A0A183EZ37"/>
<proteinExistence type="predicted"/>